<gene>
    <name evidence="1" type="ORF">DH2020_006120</name>
</gene>
<dbReference type="Proteomes" id="UP001318860">
    <property type="component" value="Unassembled WGS sequence"/>
</dbReference>
<dbReference type="PANTHER" id="PTHR31210:SF43">
    <property type="entry name" value="STORAGE PROTEIN-RELATED"/>
    <property type="match status" value="1"/>
</dbReference>
<dbReference type="InterPro" id="IPR007877">
    <property type="entry name" value="DUF707"/>
</dbReference>
<protein>
    <submittedName>
        <fullName evidence="1">Uncharacterized protein</fullName>
    </submittedName>
</protein>
<dbReference type="Pfam" id="PF05212">
    <property type="entry name" value="DUF707"/>
    <property type="match status" value="1"/>
</dbReference>
<reference evidence="1 2" key="1">
    <citation type="journal article" date="2021" name="Comput. Struct. Biotechnol. J.">
        <title>De novo genome assembly of the potent medicinal plant Rehmannia glutinosa using nanopore technology.</title>
        <authorList>
            <person name="Ma L."/>
            <person name="Dong C."/>
            <person name="Song C."/>
            <person name="Wang X."/>
            <person name="Zheng X."/>
            <person name="Niu Y."/>
            <person name="Chen S."/>
            <person name="Feng W."/>
        </authorList>
    </citation>
    <scope>NUCLEOTIDE SEQUENCE [LARGE SCALE GENOMIC DNA]</scope>
    <source>
        <strain evidence="1">DH-2019</strain>
    </source>
</reference>
<accession>A0ABR0XIL2</accession>
<dbReference type="PANTHER" id="PTHR31210">
    <property type="entry name" value="OS06G0731900 PROTEIN"/>
    <property type="match status" value="1"/>
</dbReference>
<sequence length="170" mass="19782">MNMYYCVLCCALFGFNVSIRLICNYIFAFQIYAPTNPRGAESLPPGIVVSKSDFYLRRLCGEPSEDLKRKPKYLVTFTVGLNQKNNINAAVKKFSEDFQIMLFHYDGRTSEWKKLYSEVVKLDAMWYAKRFLHLMTTFSFGMKIVDLNAHYSLAQTYSDAFMIMTECEEN</sequence>
<proteinExistence type="predicted"/>
<dbReference type="EMBL" id="JABTTQ020000004">
    <property type="protein sequence ID" value="KAK6158806.1"/>
    <property type="molecule type" value="Genomic_DNA"/>
</dbReference>
<evidence type="ECO:0000313" key="2">
    <source>
        <dbReference type="Proteomes" id="UP001318860"/>
    </source>
</evidence>
<organism evidence="1 2">
    <name type="scientific">Rehmannia glutinosa</name>
    <name type="common">Chinese foxglove</name>
    <dbReference type="NCBI Taxonomy" id="99300"/>
    <lineage>
        <taxon>Eukaryota</taxon>
        <taxon>Viridiplantae</taxon>
        <taxon>Streptophyta</taxon>
        <taxon>Embryophyta</taxon>
        <taxon>Tracheophyta</taxon>
        <taxon>Spermatophyta</taxon>
        <taxon>Magnoliopsida</taxon>
        <taxon>eudicotyledons</taxon>
        <taxon>Gunneridae</taxon>
        <taxon>Pentapetalae</taxon>
        <taxon>asterids</taxon>
        <taxon>lamiids</taxon>
        <taxon>Lamiales</taxon>
        <taxon>Orobanchaceae</taxon>
        <taxon>Rehmannieae</taxon>
        <taxon>Rehmannia</taxon>
    </lineage>
</organism>
<keyword evidence="2" id="KW-1185">Reference proteome</keyword>
<name>A0ABR0XIL2_REHGL</name>
<comment type="caution">
    <text evidence="1">The sequence shown here is derived from an EMBL/GenBank/DDBJ whole genome shotgun (WGS) entry which is preliminary data.</text>
</comment>
<evidence type="ECO:0000313" key="1">
    <source>
        <dbReference type="EMBL" id="KAK6158806.1"/>
    </source>
</evidence>